<name>C8W9E2_LANP1</name>
<organism evidence="1 2">
    <name type="scientific">Lancefieldella parvula (strain ATCC 33793 / DSM 20469 / CCUG 32760 / JCM 10300 / KCTC 3663 / VPI 0546 / 1246)</name>
    <name type="common">Atopobium parvulum</name>
    <dbReference type="NCBI Taxonomy" id="521095"/>
    <lineage>
        <taxon>Bacteria</taxon>
        <taxon>Bacillati</taxon>
        <taxon>Actinomycetota</taxon>
        <taxon>Coriobacteriia</taxon>
        <taxon>Coriobacteriales</taxon>
        <taxon>Atopobiaceae</taxon>
        <taxon>Lancefieldella</taxon>
    </lineage>
</organism>
<proteinExistence type="predicted"/>
<protein>
    <submittedName>
        <fullName evidence="1">Uncharacterized protein</fullName>
    </submittedName>
</protein>
<evidence type="ECO:0000313" key="1">
    <source>
        <dbReference type="EMBL" id="ACV50730.1"/>
    </source>
</evidence>
<gene>
    <name evidence="1" type="ordered locus">Apar_0299</name>
</gene>
<dbReference type="HOGENOM" id="CLU_2462448_0_0_11"/>
<evidence type="ECO:0000313" key="2">
    <source>
        <dbReference type="Proteomes" id="UP000000960"/>
    </source>
</evidence>
<dbReference type="KEGG" id="apv:Apar_0299"/>
<dbReference type="Proteomes" id="UP000000960">
    <property type="component" value="Chromosome"/>
</dbReference>
<sequence length="88" mass="9948">MDVVFGAPTVANSTRGLFAERESMFTERQSAFVARENTPMSDNLSKRRIHYAKNPNTMQIIGLRCVFCLVYCRISDIDVNLEAEISNS</sequence>
<accession>C8W9E2</accession>
<keyword evidence="2" id="KW-1185">Reference proteome</keyword>
<reference evidence="1 2" key="1">
    <citation type="journal article" date="2009" name="Stand. Genomic Sci.">
        <title>Complete genome sequence of Atopobium parvulum type strain (IPP 1246).</title>
        <authorList>
            <person name="Copeland A."/>
            <person name="Sikorski J."/>
            <person name="Lapidus A."/>
            <person name="Nolan M."/>
            <person name="Del Rio T.G."/>
            <person name="Lucas S."/>
            <person name="Chen F."/>
            <person name="Tice H."/>
            <person name="Pitluck S."/>
            <person name="Cheng J.F."/>
            <person name="Pukall R."/>
            <person name="Chertkov O."/>
            <person name="Brettin T."/>
            <person name="Han C."/>
            <person name="Detter J.C."/>
            <person name="Kuske C."/>
            <person name="Bruce D."/>
            <person name="Goodwin L."/>
            <person name="Ivanova N."/>
            <person name="Mavromatis K."/>
            <person name="Mikhailova N."/>
            <person name="Chen A."/>
            <person name="Palaniappan K."/>
            <person name="Chain P."/>
            <person name="Rohde M."/>
            <person name="Goker M."/>
            <person name="Bristow J."/>
            <person name="Eisen J.A."/>
            <person name="Markowitz V."/>
            <person name="Hugenholtz P."/>
            <person name="Kyrpides N.C."/>
            <person name="Klenk H.P."/>
            <person name="Detter J.C."/>
        </authorList>
    </citation>
    <scope>NUCLEOTIDE SEQUENCE [LARGE SCALE GENOMIC DNA]</scope>
    <source>
        <strain evidence="2">ATCC 33793 / DSM 20469 / CCUG 32760 / JCM 10300 / KCTC 3663 / VPI 0546 / 1246</strain>
    </source>
</reference>
<dbReference type="AlphaFoldDB" id="C8W9E2"/>
<dbReference type="EMBL" id="CP001721">
    <property type="protein sequence ID" value="ACV50730.1"/>
    <property type="molecule type" value="Genomic_DNA"/>
</dbReference>